<evidence type="ECO:0008006" key="3">
    <source>
        <dbReference type="Google" id="ProtNLM"/>
    </source>
</evidence>
<protein>
    <recommendedName>
        <fullName evidence="3">Bacteriophage SP-beta YorD domain-containing protein</fullName>
    </recommendedName>
</protein>
<proteinExistence type="predicted"/>
<accession>A0A6B8RKJ9</accession>
<organism evidence="1 2">
    <name type="scientific">Paenibacillus psychroresistens</name>
    <dbReference type="NCBI Taxonomy" id="1778678"/>
    <lineage>
        <taxon>Bacteria</taxon>
        <taxon>Bacillati</taxon>
        <taxon>Bacillota</taxon>
        <taxon>Bacilli</taxon>
        <taxon>Bacillales</taxon>
        <taxon>Paenibacillaceae</taxon>
        <taxon>Paenibacillus</taxon>
    </lineage>
</organism>
<dbReference type="AlphaFoldDB" id="A0A6B8RKJ9"/>
<reference evidence="2" key="1">
    <citation type="submission" date="2018-11" db="EMBL/GenBank/DDBJ databases">
        <title>Complete genome sequence of Paenibacillus sp. ML311-T8.</title>
        <authorList>
            <person name="Nam Y.-D."/>
            <person name="Kang J."/>
            <person name="Chung W.-H."/>
            <person name="Park Y.S."/>
        </authorList>
    </citation>
    <scope>NUCLEOTIDE SEQUENCE [LARGE SCALE GENOMIC DNA]</scope>
    <source>
        <strain evidence="2">ML311-T8</strain>
    </source>
</reference>
<keyword evidence="2" id="KW-1185">Reference proteome</keyword>
<dbReference type="KEGG" id="ppsc:EHS13_13830"/>
<evidence type="ECO:0000313" key="2">
    <source>
        <dbReference type="Proteomes" id="UP000426246"/>
    </source>
</evidence>
<sequence>MVNQYYANADINGKIIGFYNDDVHTEEQIPETAIEITEEQWQDALSNPRKYRVISGVFTARTQAEIDQEIEDEEANAPPVPPTAEQEIASLKAENAALVTETVRLAARDAQIQDDQMFILEALIAAEII</sequence>
<dbReference type="RefSeq" id="WP_155700913.1">
    <property type="nucleotide sequence ID" value="NZ_CP034235.1"/>
</dbReference>
<gene>
    <name evidence="1" type="ORF">EHS13_13830</name>
</gene>
<name>A0A6B8RKJ9_9BACL</name>
<evidence type="ECO:0000313" key="1">
    <source>
        <dbReference type="EMBL" id="QGQ95878.1"/>
    </source>
</evidence>
<dbReference type="OrthoDB" id="2918946at2"/>
<dbReference type="EMBL" id="CP034235">
    <property type="protein sequence ID" value="QGQ95878.1"/>
    <property type="molecule type" value="Genomic_DNA"/>
</dbReference>
<dbReference type="Proteomes" id="UP000426246">
    <property type="component" value="Chromosome"/>
</dbReference>